<protein>
    <submittedName>
        <fullName evidence="1">Uncharacterized protein</fullName>
    </submittedName>
</protein>
<name>A0AAV4P494_CAEEX</name>
<proteinExistence type="predicted"/>
<keyword evidence="2" id="KW-1185">Reference proteome</keyword>
<gene>
    <name evidence="1" type="ORF">CEXT_769351</name>
</gene>
<evidence type="ECO:0000313" key="2">
    <source>
        <dbReference type="Proteomes" id="UP001054945"/>
    </source>
</evidence>
<sequence>MLEHLHLDAPSCEINKVERVTDRSLLFIWPAGIGKQTEHRVKELANEIYNNFQNVLLVDIMRFRDDACIYCGQLGCVSITENSS</sequence>
<dbReference type="Proteomes" id="UP001054945">
    <property type="component" value="Unassembled WGS sequence"/>
</dbReference>
<evidence type="ECO:0000313" key="1">
    <source>
        <dbReference type="EMBL" id="GIX91813.1"/>
    </source>
</evidence>
<dbReference type="AlphaFoldDB" id="A0AAV4P494"/>
<reference evidence="1 2" key="1">
    <citation type="submission" date="2021-06" db="EMBL/GenBank/DDBJ databases">
        <title>Caerostris extrusa draft genome.</title>
        <authorList>
            <person name="Kono N."/>
            <person name="Arakawa K."/>
        </authorList>
    </citation>
    <scope>NUCLEOTIDE SEQUENCE [LARGE SCALE GENOMIC DNA]</scope>
</reference>
<comment type="caution">
    <text evidence="1">The sequence shown here is derived from an EMBL/GenBank/DDBJ whole genome shotgun (WGS) entry which is preliminary data.</text>
</comment>
<dbReference type="EMBL" id="BPLR01021617">
    <property type="protein sequence ID" value="GIX91813.1"/>
    <property type="molecule type" value="Genomic_DNA"/>
</dbReference>
<accession>A0AAV4P494</accession>
<organism evidence="1 2">
    <name type="scientific">Caerostris extrusa</name>
    <name type="common">Bark spider</name>
    <name type="synonym">Caerostris bankana</name>
    <dbReference type="NCBI Taxonomy" id="172846"/>
    <lineage>
        <taxon>Eukaryota</taxon>
        <taxon>Metazoa</taxon>
        <taxon>Ecdysozoa</taxon>
        <taxon>Arthropoda</taxon>
        <taxon>Chelicerata</taxon>
        <taxon>Arachnida</taxon>
        <taxon>Araneae</taxon>
        <taxon>Araneomorphae</taxon>
        <taxon>Entelegynae</taxon>
        <taxon>Araneoidea</taxon>
        <taxon>Araneidae</taxon>
        <taxon>Caerostris</taxon>
    </lineage>
</organism>